<evidence type="ECO:0000313" key="3">
    <source>
        <dbReference type="EMBL" id="OJJ27045.1"/>
    </source>
</evidence>
<keyword evidence="4" id="KW-1185">Reference proteome</keyword>
<proteinExistence type="predicted"/>
<dbReference type="Pfam" id="PF01957">
    <property type="entry name" value="NfeD"/>
    <property type="match status" value="1"/>
</dbReference>
<dbReference type="AlphaFoldDB" id="A0A1L9QWH1"/>
<feature type="domain" description="NfeD-like C-terminal" evidence="2">
    <location>
        <begin position="111"/>
        <end position="161"/>
    </location>
</feature>
<dbReference type="InterPro" id="IPR012340">
    <property type="entry name" value="NA-bd_OB-fold"/>
</dbReference>
<evidence type="ECO:0000259" key="2">
    <source>
        <dbReference type="Pfam" id="PF01957"/>
    </source>
</evidence>
<protein>
    <recommendedName>
        <fullName evidence="2">NfeD-like C-terminal domain-containing protein</fullName>
    </recommendedName>
</protein>
<keyword evidence="1" id="KW-0472">Membrane</keyword>
<feature type="transmembrane region" description="Helical" evidence="1">
    <location>
        <begin position="77"/>
        <end position="95"/>
    </location>
</feature>
<keyword evidence="1" id="KW-0812">Transmembrane</keyword>
<dbReference type="InterPro" id="IPR002810">
    <property type="entry name" value="NfeD-like_C"/>
</dbReference>
<gene>
    <name evidence="3" type="ORF">BI308_03045</name>
</gene>
<dbReference type="Gene3D" id="2.40.50.140">
    <property type="entry name" value="Nucleic acid-binding proteins"/>
    <property type="match status" value="1"/>
</dbReference>
<feature type="transmembrane region" description="Helical" evidence="1">
    <location>
        <begin position="43"/>
        <end position="65"/>
    </location>
</feature>
<reference evidence="3" key="1">
    <citation type="submission" date="2016-10" db="EMBL/GenBank/DDBJ databases">
        <title>CRISPR-Cas defence system in Roseofilum reptotaenium: evidence of a bacteriophage-cyanobacterium arms race in the coral black band disease.</title>
        <authorList>
            <person name="Buerger P."/>
            <person name="Wood-Charlson E.M."/>
            <person name="Weynberg K.D."/>
            <person name="Willis B."/>
            <person name="Van Oppen M.J."/>
        </authorList>
    </citation>
    <scope>NUCLEOTIDE SEQUENCE [LARGE SCALE GENOMIC DNA]</scope>
    <source>
        <strain evidence="3">AO1-A</strain>
    </source>
</reference>
<keyword evidence="1" id="KW-1133">Transmembrane helix</keyword>
<feature type="transmembrane region" description="Helical" evidence="1">
    <location>
        <begin position="19"/>
        <end position="36"/>
    </location>
</feature>
<dbReference type="EMBL" id="MLAW01000003">
    <property type="protein sequence ID" value="OJJ27045.1"/>
    <property type="molecule type" value="Genomic_DNA"/>
</dbReference>
<evidence type="ECO:0000313" key="4">
    <source>
        <dbReference type="Proteomes" id="UP000183940"/>
    </source>
</evidence>
<dbReference type="STRING" id="1925591.BI308_03045"/>
<dbReference type="Proteomes" id="UP000183940">
    <property type="component" value="Unassembled WGS sequence"/>
</dbReference>
<name>A0A1L9QWH1_9CYAN</name>
<organism evidence="3 4">
    <name type="scientific">Roseofilum reptotaenium AO1-A</name>
    <dbReference type="NCBI Taxonomy" id="1925591"/>
    <lineage>
        <taxon>Bacteria</taxon>
        <taxon>Bacillati</taxon>
        <taxon>Cyanobacteriota</taxon>
        <taxon>Cyanophyceae</taxon>
        <taxon>Desertifilales</taxon>
        <taxon>Desertifilaceae</taxon>
        <taxon>Roseofilum</taxon>
    </lineage>
</organism>
<sequence>MLTIQILLATQTVSPLHPAIIWVVVGVILGSSELLLPKTVPKAFKFMPLIMGICALIVAFLLWRSNVFYRIPHSLQILYWMSLSGACTLWIRPLFRQKKTSSLFETTEAITLTEIPAGEMGRVRFEGNSWSASCENRRQAIPVHTKVYVLRREGNTLIVVPNHLLDA</sequence>
<evidence type="ECO:0000256" key="1">
    <source>
        <dbReference type="SAM" id="Phobius"/>
    </source>
</evidence>
<comment type="caution">
    <text evidence="3">The sequence shown here is derived from an EMBL/GenBank/DDBJ whole genome shotgun (WGS) entry which is preliminary data.</text>
</comment>
<accession>A0A1L9QWH1</accession>